<dbReference type="PANTHER" id="PTHR31736:SF9">
    <property type="entry name" value="ENDO-XYLOGALACTURONAN HYDROLASE A-RELATED"/>
    <property type="match status" value="1"/>
</dbReference>
<keyword evidence="7" id="KW-0325">Glycoprotein</keyword>
<evidence type="ECO:0000256" key="2">
    <source>
        <dbReference type="ARBA" id="ARBA00008834"/>
    </source>
</evidence>
<dbReference type="Gene3D" id="2.160.20.10">
    <property type="entry name" value="Single-stranded right-handed beta-helix, Pectin lyase-like"/>
    <property type="match status" value="1"/>
</dbReference>
<keyword evidence="3" id="KW-0964">Secreted</keyword>
<sequence>MLHPALILQFLTATTLAFATPVNTNTLFTKRTNHLTKRATCIPTSAGSASTDDVPAIKAAITSCGSSGIIQIPSGETYQIRSVLDFSGCSNCDFQIEGTLKVSDDTSFWNGKSAVITLSGITGAKIRSVTGSGLLDGNGQKSWDKFAGDSSFDRPTLVVVGGGSKGVSVSNLRVKNAPNVFFSITGNSANTALTSLTLTAVSSSSNLPKNTDGFDVGPASYTTFKNITVSNNDDCIAFKPGANYCTVDTITCKGSHGISVGSLGKKAGSTDTVQNIYVKNADMQTSTKAVGIKLYPGGSKHGTAVVRNVTFDGITVSSSDYAAQIQSCYNEDASYCASNPSTAQVTDIYFKNFKGAVSAKYAPTVANINCPSAGTCNVNFSGWSVTTPKGSPKYLCANIDNADPGLSCSSGASG</sequence>
<evidence type="ECO:0000256" key="8">
    <source>
        <dbReference type="ARBA" id="ARBA00023277"/>
    </source>
</evidence>
<dbReference type="InterPro" id="IPR011050">
    <property type="entry name" value="Pectin_lyase_fold/virulence"/>
</dbReference>
<dbReference type="EMBL" id="ML976978">
    <property type="protein sequence ID" value="KAF1962672.1"/>
    <property type="molecule type" value="Genomic_DNA"/>
</dbReference>
<organism evidence="15 16">
    <name type="scientific">Byssothecium circinans</name>
    <dbReference type="NCBI Taxonomy" id="147558"/>
    <lineage>
        <taxon>Eukaryota</taxon>
        <taxon>Fungi</taxon>
        <taxon>Dikarya</taxon>
        <taxon>Ascomycota</taxon>
        <taxon>Pezizomycotina</taxon>
        <taxon>Dothideomycetes</taxon>
        <taxon>Pleosporomycetidae</taxon>
        <taxon>Pleosporales</taxon>
        <taxon>Massarineae</taxon>
        <taxon>Massarinaceae</taxon>
        <taxon>Byssothecium</taxon>
    </lineage>
</organism>
<dbReference type="GO" id="GO:0005576">
    <property type="term" value="C:extracellular region"/>
    <property type="evidence" value="ECO:0007669"/>
    <property type="project" value="UniProtKB-SubCell"/>
</dbReference>
<evidence type="ECO:0000256" key="3">
    <source>
        <dbReference type="ARBA" id="ARBA00022525"/>
    </source>
</evidence>
<comment type="function">
    <text evidence="12">Pectinolytic enzyme involved in the degradation of xylogalacturonan (xga), a galacturonan backbone heavily substituted with xylose, and which is one important component of the hairy regions of pectin. Activity requires a galacturonic acid backbone substituted with xylose.</text>
</comment>
<comment type="subcellular location">
    <subcellularLocation>
        <location evidence="1">Secreted</location>
    </subcellularLocation>
</comment>
<dbReference type="SUPFAM" id="SSF51126">
    <property type="entry name" value="Pectin lyase-like"/>
    <property type="match status" value="1"/>
</dbReference>
<evidence type="ECO:0000256" key="10">
    <source>
        <dbReference type="ARBA" id="ARBA00023316"/>
    </source>
</evidence>
<dbReference type="AlphaFoldDB" id="A0A6A5UFX8"/>
<keyword evidence="4 14" id="KW-0732">Signal</keyword>
<evidence type="ECO:0000313" key="16">
    <source>
        <dbReference type="Proteomes" id="UP000800035"/>
    </source>
</evidence>
<comment type="similarity">
    <text evidence="2 13">Belongs to the glycosyl hydrolase 28 family.</text>
</comment>
<evidence type="ECO:0000313" key="15">
    <source>
        <dbReference type="EMBL" id="KAF1962672.1"/>
    </source>
</evidence>
<keyword evidence="16" id="KW-1185">Reference proteome</keyword>
<dbReference type="InterPro" id="IPR012334">
    <property type="entry name" value="Pectin_lyas_fold"/>
</dbReference>
<keyword evidence="5" id="KW-0677">Repeat</keyword>
<protein>
    <submittedName>
        <fullName evidence="15">Glycoside hydrolase family 28 protein</fullName>
    </submittedName>
</protein>
<dbReference type="OrthoDB" id="187139at2759"/>
<feature type="chain" id="PRO_5025562764" evidence="14">
    <location>
        <begin position="20"/>
        <end position="414"/>
    </location>
</feature>
<keyword evidence="6 13" id="KW-0378">Hydrolase</keyword>
<accession>A0A6A5UFX8</accession>
<dbReference type="GO" id="GO:0004650">
    <property type="term" value="F:polygalacturonase activity"/>
    <property type="evidence" value="ECO:0007669"/>
    <property type="project" value="InterPro"/>
</dbReference>
<evidence type="ECO:0000256" key="1">
    <source>
        <dbReference type="ARBA" id="ARBA00004613"/>
    </source>
</evidence>
<gene>
    <name evidence="15" type="ORF">CC80DRAFT_460938</name>
</gene>
<keyword evidence="8" id="KW-0119">Carbohydrate metabolism</keyword>
<evidence type="ECO:0000256" key="14">
    <source>
        <dbReference type="SAM" id="SignalP"/>
    </source>
</evidence>
<evidence type="ECO:0000256" key="13">
    <source>
        <dbReference type="RuleBase" id="RU361169"/>
    </source>
</evidence>
<feature type="signal peptide" evidence="14">
    <location>
        <begin position="1"/>
        <end position="19"/>
    </location>
</feature>
<evidence type="ECO:0000256" key="11">
    <source>
        <dbReference type="ARBA" id="ARBA00023326"/>
    </source>
</evidence>
<dbReference type="GO" id="GO:0000272">
    <property type="term" value="P:polysaccharide catabolic process"/>
    <property type="evidence" value="ECO:0007669"/>
    <property type="project" value="UniProtKB-KW"/>
</dbReference>
<dbReference type="PANTHER" id="PTHR31736">
    <property type="match status" value="1"/>
</dbReference>
<keyword evidence="11" id="KW-0624">Polysaccharide degradation</keyword>
<dbReference type="InterPro" id="IPR000743">
    <property type="entry name" value="Glyco_hydro_28"/>
</dbReference>
<evidence type="ECO:0000256" key="9">
    <source>
        <dbReference type="ARBA" id="ARBA00023295"/>
    </source>
</evidence>
<evidence type="ECO:0000256" key="6">
    <source>
        <dbReference type="ARBA" id="ARBA00022801"/>
    </source>
</evidence>
<dbReference type="GO" id="GO:0071555">
    <property type="term" value="P:cell wall organization"/>
    <property type="evidence" value="ECO:0007669"/>
    <property type="project" value="UniProtKB-KW"/>
</dbReference>
<evidence type="ECO:0000256" key="4">
    <source>
        <dbReference type="ARBA" id="ARBA00022729"/>
    </source>
</evidence>
<evidence type="ECO:0000256" key="12">
    <source>
        <dbReference type="ARBA" id="ARBA00037278"/>
    </source>
</evidence>
<dbReference type="Pfam" id="PF00295">
    <property type="entry name" value="Glyco_hydro_28"/>
    <property type="match status" value="1"/>
</dbReference>
<reference evidence="15" key="1">
    <citation type="journal article" date="2020" name="Stud. Mycol.">
        <title>101 Dothideomycetes genomes: a test case for predicting lifestyles and emergence of pathogens.</title>
        <authorList>
            <person name="Haridas S."/>
            <person name="Albert R."/>
            <person name="Binder M."/>
            <person name="Bloem J."/>
            <person name="Labutti K."/>
            <person name="Salamov A."/>
            <person name="Andreopoulos B."/>
            <person name="Baker S."/>
            <person name="Barry K."/>
            <person name="Bills G."/>
            <person name="Bluhm B."/>
            <person name="Cannon C."/>
            <person name="Castanera R."/>
            <person name="Culley D."/>
            <person name="Daum C."/>
            <person name="Ezra D."/>
            <person name="Gonzalez J."/>
            <person name="Henrissat B."/>
            <person name="Kuo A."/>
            <person name="Liang C."/>
            <person name="Lipzen A."/>
            <person name="Lutzoni F."/>
            <person name="Magnuson J."/>
            <person name="Mondo S."/>
            <person name="Nolan M."/>
            <person name="Ohm R."/>
            <person name="Pangilinan J."/>
            <person name="Park H.-J."/>
            <person name="Ramirez L."/>
            <person name="Alfaro M."/>
            <person name="Sun H."/>
            <person name="Tritt A."/>
            <person name="Yoshinaga Y."/>
            <person name="Zwiers L.-H."/>
            <person name="Turgeon B."/>
            <person name="Goodwin S."/>
            <person name="Spatafora J."/>
            <person name="Crous P."/>
            <person name="Grigoriev I."/>
        </authorList>
    </citation>
    <scope>NUCLEOTIDE SEQUENCE</scope>
    <source>
        <strain evidence="15">CBS 675.92</strain>
    </source>
</reference>
<evidence type="ECO:0000256" key="7">
    <source>
        <dbReference type="ARBA" id="ARBA00023180"/>
    </source>
</evidence>
<keyword evidence="9 13" id="KW-0326">Glycosidase</keyword>
<keyword evidence="10" id="KW-0961">Cell wall biogenesis/degradation</keyword>
<name>A0A6A5UFX8_9PLEO</name>
<proteinExistence type="inferred from homology"/>
<evidence type="ECO:0000256" key="5">
    <source>
        <dbReference type="ARBA" id="ARBA00022737"/>
    </source>
</evidence>
<dbReference type="Proteomes" id="UP000800035">
    <property type="component" value="Unassembled WGS sequence"/>
</dbReference>